<keyword evidence="17" id="KW-1185">Reference proteome</keyword>
<dbReference type="InterPro" id="IPR029787">
    <property type="entry name" value="Nucleotide_cyclase"/>
</dbReference>
<dbReference type="Pfam" id="PF00990">
    <property type="entry name" value="GGDEF"/>
    <property type="match status" value="1"/>
</dbReference>
<keyword evidence="9 11" id="KW-1133">Transmembrane helix</keyword>
<dbReference type="PROSITE" id="PS50112">
    <property type="entry name" value="PAS"/>
    <property type="match status" value="1"/>
</dbReference>
<feature type="domain" description="PAS" evidence="12">
    <location>
        <begin position="357"/>
        <end position="394"/>
    </location>
</feature>
<comment type="cofactor">
    <cofactor evidence="1">
        <name>Mg(2+)</name>
        <dbReference type="ChEBI" id="CHEBI:18420"/>
    </cofactor>
</comment>
<reference evidence="16 18" key="2">
    <citation type="submission" date="2016-11" db="EMBL/GenBank/DDBJ databases">
        <title>Mixed transmission modes and dynamic genome evolution in an obligate animal-bacterial symbiosis.</title>
        <authorList>
            <person name="Russell S.L."/>
            <person name="Corbett-Detig R.B."/>
            <person name="Cavanaugh C.M."/>
        </authorList>
    </citation>
    <scope>NUCLEOTIDE SEQUENCE [LARGE SCALE GENOMIC DNA]</scope>
    <source>
        <strain evidence="16">MA-KB16</strain>
    </source>
</reference>
<dbReference type="GO" id="GO:0016740">
    <property type="term" value="F:transferase activity"/>
    <property type="evidence" value="ECO:0007669"/>
    <property type="project" value="UniProtKB-KW"/>
</dbReference>
<dbReference type="SMART" id="SM00091">
    <property type="entry name" value="PAS"/>
    <property type="match status" value="2"/>
</dbReference>
<dbReference type="InterPro" id="IPR000014">
    <property type="entry name" value="PAS"/>
</dbReference>
<evidence type="ECO:0000256" key="8">
    <source>
        <dbReference type="ARBA" id="ARBA00022741"/>
    </source>
</evidence>
<dbReference type="Gene3D" id="2.10.70.100">
    <property type="match status" value="1"/>
</dbReference>
<evidence type="ECO:0000313" key="16">
    <source>
        <dbReference type="EMBL" id="OOY33994.1"/>
    </source>
</evidence>
<dbReference type="InterPro" id="IPR013655">
    <property type="entry name" value="PAS_fold_3"/>
</dbReference>
<keyword evidence="5" id="KW-0808">Transferase</keyword>
<dbReference type="PROSITE" id="PS50887">
    <property type="entry name" value="GGDEF"/>
    <property type="match status" value="1"/>
</dbReference>
<evidence type="ECO:0000313" key="17">
    <source>
        <dbReference type="Proteomes" id="UP000030856"/>
    </source>
</evidence>
<evidence type="ECO:0000256" key="10">
    <source>
        <dbReference type="ARBA" id="ARBA00023136"/>
    </source>
</evidence>
<evidence type="ECO:0000256" key="5">
    <source>
        <dbReference type="ARBA" id="ARBA00022679"/>
    </source>
</evidence>
<keyword evidence="4" id="KW-0997">Cell inner membrane</keyword>
<feature type="transmembrane region" description="Helical" evidence="11">
    <location>
        <begin position="191"/>
        <end position="211"/>
    </location>
</feature>
<evidence type="ECO:0000256" key="3">
    <source>
        <dbReference type="ARBA" id="ARBA00022475"/>
    </source>
</evidence>
<dbReference type="FunFam" id="2.10.70.100:FF:000001">
    <property type="entry name" value="Sensory transduction histidine kinase"/>
    <property type="match status" value="1"/>
</dbReference>
<dbReference type="EMBL" id="MPNX01000026">
    <property type="protein sequence ID" value="OOY33994.1"/>
    <property type="molecule type" value="Genomic_DNA"/>
</dbReference>
<dbReference type="FunFam" id="3.30.70.270:FF:000001">
    <property type="entry name" value="Diguanylate cyclase domain protein"/>
    <property type="match status" value="1"/>
</dbReference>
<evidence type="ECO:0000259" key="14">
    <source>
        <dbReference type="PROSITE" id="PS50887"/>
    </source>
</evidence>
<dbReference type="GO" id="GO:0000166">
    <property type="term" value="F:nucleotide binding"/>
    <property type="evidence" value="ECO:0007669"/>
    <property type="project" value="UniProtKB-KW"/>
</dbReference>
<accession>A0A0B0H571</accession>
<dbReference type="Gene3D" id="3.30.450.20">
    <property type="entry name" value="PAS domain"/>
    <property type="match status" value="3"/>
</dbReference>
<dbReference type="SMART" id="SM00086">
    <property type="entry name" value="PAC"/>
    <property type="match status" value="2"/>
</dbReference>
<evidence type="ECO:0000256" key="4">
    <source>
        <dbReference type="ARBA" id="ARBA00022519"/>
    </source>
</evidence>
<dbReference type="STRING" id="2340.JV46_27020"/>
<dbReference type="PATRIC" id="fig|2340.3.peg.2346"/>
<evidence type="ECO:0000256" key="1">
    <source>
        <dbReference type="ARBA" id="ARBA00001946"/>
    </source>
</evidence>
<evidence type="ECO:0000313" key="18">
    <source>
        <dbReference type="Proteomes" id="UP000190962"/>
    </source>
</evidence>
<dbReference type="eggNOG" id="COG2199">
    <property type="taxonomic scope" value="Bacteria"/>
</dbReference>
<dbReference type="Proteomes" id="UP000190962">
    <property type="component" value="Unassembled WGS sequence"/>
</dbReference>
<dbReference type="Pfam" id="PF13426">
    <property type="entry name" value="PAS_9"/>
    <property type="match status" value="1"/>
</dbReference>
<dbReference type="Proteomes" id="UP000030856">
    <property type="component" value="Unassembled WGS sequence"/>
</dbReference>
<evidence type="ECO:0000256" key="9">
    <source>
        <dbReference type="ARBA" id="ARBA00022989"/>
    </source>
</evidence>
<dbReference type="InterPro" id="IPR035965">
    <property type="entry name" value="PAS-like_dom_sf"/>
</dbReference>
<feature type="transmembrane region" description="Helical" evidence="11">
    <location>
        <begin position="24"/>
        <end position="45"/>
    </location>
</feature>
<dbReference type="CDD" id="cd01949">
    <property type="entry name" value="GGDEF"/>
    <property type="match status" value="1"/>
</dbReference>
<name>A0A0B0H571_SOVGS</name>
<dbReference type="PANTHER" id="PTHR46663:SF3">
    <property type="entry name" value="SLL0267 PROTEIN"/>
    <property type="match status" value="1"/>
</dbReference>
<keyword evidence="10 11" id="KW-0472">Membrane</keyword>
<comment type="caution">
    <text evidence="15">The sequence shown here is derived from an EMBL/GenBank/DDBJ whole genome shotgun (WGS) entry which is preliminary data.</text>
</comment>
<dbReference type="SMART" id="SM00267">
    <property type="entry name" value="GGDEF"/>
    <property type="match status" value="1"/>
</dbReference>
<feature type="domain" description="GGDEF" evidence="14">
    <location>
        <begin position="507"/>
        <end position="640"/>
    </location>
</feature>
<dbReference type="Gene3D" id="3.30.70.270">
    <property type="match status" value="1"/>
</dbReference>
<dbReference type="NCBIfam" id="TIGR00254">
    <property type="entry name" value="GGDEF"/>
    <property type="match status" value="1"/>
</dbReference>
<dbReference type="InterPro" id="IPR000700">
    <property type="entry name" value="PAS-assoc_C"/>
</dbReference>
<dbReference type="OrthoDB" id="9812260at2"/>
<protein>
    <submittedName>
        <fullName evidence="15">PAS S-box/diguanylate cyclase domain-containing protein</fullName>
    </submittedName>
</protein>
<keyword evidence="3" id="KW-1003">Cell membrane</keyword>
<dbReference type="PROSITE" id="PS50113">
    <property type="entry name" value="PAC"/>
    <property type="match status" value="2"/>
</dbReference>
<dbReference type="SUPFAM" id="SSF55785">
    <property type="entry name" value="PYP-like sensor domain (PAS domain)"/>
    <property type="match status" value="2"/>
</dbReference>
<dbReference type="SUPFAM" id="SSF55073">
    <property type="entry name" value="Nucleotide cyclase"/>
    <property type="match status" value="1"/>
</dbReference>
<proteinExistence type="predicted"/>
<dbReference type="CDD" id="cd00130">
    <property type="entry name" value="PAS"/>
    <property type="match status" value="2"/>
</dbReference>
<dbReference type="InterPro" id="IPR043128">
    <property type="entry name" value="Rev_trsase/Diguanyl_cyclase"/>
</dbReference>
<evidence type="ECO:0000259" key="13">
    <source>
        <dbReference type="PROSITE" id="PS50113"/>
    </source>
</evidence>
<evidence type="ECO:0000256" key="7">
    <source>
        <dbReference type="ARBA" id="ARBA00022737"/>
    </source>
</evidence>
<reference evidence="15 17" key="1">
    <citation type="journal article" date="2014" name="BMC Genomics">
        <title>The genome of the intracellular bacterium of the coastal bivalve, Solemya velum: a blueprint for thriving in and out of symbiosis.</title>
        <authorList>
            <person name="Dmytrenko O."/>
            <person name="Russell S.L."/>
            <person name="Loo W.T."/>
            <person name="Fontanez K.M."/>
            <person name="Liao L."/>
            <person name="Roeselers G."/>
            <person name="Sharma R."/>
            <person name="Stewart F.J."/>
            <person name="Newton I.L."/>
            <person name="Woyke T."/>
            <person name="Wu D."/>
            <person name="Lang J.M."/>
            <person name="Eisen J.A."/>
            <person name="Cavanaugh C.M."/>
        </authorList>
    </citation>
    <scope>NUCLEOTIDE SEQUENCE [LARGE SCALE GENOMIC DNA]</scope>
    <source>
        <strain evidence="15 17">WH</strain>
    </source>
</reference>
<keyword evidence="7" id="KW-0677">Repeat</keyword>
<dbReference type="EMBL" id="JRAA01000003">
    <property type="protein sequence ID" value="KHF24270.1"/>
    <property type="molecule type" value="Genomic_DNA"/>
</dbReference>
<feature type="domain" description="PAC" evidence="13">
    <location>
        <begin position="423"/>
        <end position="475"/>
    </location>
</feature>
<evidence type="ECO:0000313" key="15">
    <source>
        <dbReference type="EMBL" id="KHF24270.1"/>
    </source>
</evidence>
<dbReference type="GO" id="GO:0005886">
    <property type="term" value="C:plasma membrane"/>
    <property type="evidence" value="ECO:0007669"/>
    <property type="project" value="UniProtKB-SubCell"/>
</dbReference>
<organism evidence="15 17">
    <name type="scientific">Solemya velum gill symbiont</name>
    <dbReference type="NCBI Taxonomy" id="2340"/>
    <lineage>
        <taxon>Bacteria</taxon>
        <taxon>Pseudomonadati</taxon>
        <taxon>Pseudomonadota</taxon>
        <taxon>Gammaproteobacteria</taxon>
        <taxon>sulfur-oxidizing symbionts</taxon>
    </lineage>
</organism>
<feature type="domain" description="PAC" evidence="13">
    <location>
        <begin position="301"/>
        <end position="353"/>
    </location>
</feature>
<keyword evidence="6 11" id="KW-0812">Transmembrane</keyword>
<evidence type="ECO:0000259" key="12">
    <source>
        <dbReference type="PROSITE" id="PS50112"/>
    </source>
</evidence>
<comment type="subcellular location">
    <subcellularLocation>
        <location evidence="2">Cell inner membrane</location>
        <topology evidence="2">Multi-pass membrane protein</topology>
    </subcellularLocation>
</comment>
<evidence type="ECO:0000256" key="6">
    <source>
        <dbReference type="ARBA" id="ARBA00022692"/>
    </source>
</evidence>
<dbReference type="NCBIfam" id="TIGR00229">
    <property type="entry name" value="sensory_box"/>
    <property type="match status" value="2"/>
</dbReference>
<dbReference type="InterPro" id="IPR001610">
    <property type="entry name" value="PAC"/>
</dbReference>
<gene>
    <name evidence="16" type="ORF">BOV88_12485</name>
    <name evidence="15" type="ORF">JV46_27020</name>
</gene>
<dbReference type="InterPro" id="IPR052163">
    <property type="entry name" value="DGC-Regulatory_Protein"/>
</dbReference>
<evidence type="ECO:0000256" key="11">
    <source>
        <dbReference type="SAM" id="Phobius"/>
    </source>
</evidence>
<dbReference type="PANTHER" id="PTHR46663">
    <property type="entry name" value="DIGUANYLATE CYCLASE DGCT-RELATED"/>
    <property type="match status" value="1"/>
</dbReference>
<dbReference type="AlphaFoldDB" id="A0A0B0H571"/>
<sequence>MTIIIMTLAFQPHQNLRRLFLWDISTRALSIALFTIITVWIFYYAGINKQKHQLADVVKGQSALIRAMASHAEHHYLTINKANILDQLRDAQESFPGIGETGEISLAHIVDEKITFLLHHRNQHDNDTDPTRVPMDGKLAEPMRRALQGKKGVLEGVDYRGKRVFAAYYPLPDLGWGIVAKIDFSEVSTPYFTVGGIVGLLAFLVVIISAYSANKSLLVVRDQLNEINSQLNLATEAGNIAIWIWNIPTNKLNWNDLHYDLYGIPHDRKVTYETWRSAVHPDDILVAERHLQEALENQNKFSMEFRIVLPDGGVRHVKAAGIVERNKLNQPVRMVGVNWDISEMKRTEKILGQHAVVFESVKEAVVITDVNRRIQEVNQAFTDMTGYSAQEAIGGSPRIIRSGQHDDAFYDNLYQTLEEEGQWRGEIWNRHKNGEIFPVWESITAVKNGKGELTQYIAIFSDISEKVHAEERTRHLANHDALTDLPNRLLFSELCERALEHAKREKNIMAVMYLDLDQFKPVNDKFGHSVGDEMLQSISSRLKENIRESDTIARLGGDEFSVILEKITHPKDAVKVASNIIESLGRPFEIKGNTLNIGVSIGISIYPEDGENMTSLVKNADEAMYRAKQRGRNCYEFYSEREL</sequence>
<dbReference type="InterPro" id="IPR000160">
    <property type="entry name" value="GGDEF_dom"/>
</dbReference>
<keyword evidence="8" id="KW-0547">Nucleotide-binding</keyword>
<evidence type="ECO:0000256" key="2">
    <source>
        <dbReference type="ARBA" id="ARBA00004429"/>
    </source>
</evidence>
<dbReference type="Pfam" id="PF08447">
    <property type="entry name" value="PAS_3"/>
    <property type="match status" value="1"/>
</dbReference>